<keyword evidence="1" id="KW-0812">Transmembrane</keyword>
<dbReference type="AlphaFoldDB" id="A0AAN7JET4"/>
<evidence type="ECO:0000313" key="4">
    <source>
        <dbReference type="Proteomes" id="UP001324115"/>
    </source>
</evidence>
<dbReference type="EMBL" id="JAXUIC010000001">
    <property type="protein sequence ID" value="KAK4608726.1"/>
    <property type="molecule type" value="Genomic_DNA"/>
</dbReference>
<organism evidence="3 4">
    <name type="scientific">Quercus rubra</name>
    <name type="common">Northern red oak</name>
    <name type="synonym">Quercus borealis</name>
    <dbReference type="NCBI Taxonomy" id="3512"/>
    <lineage>
        <taxon>Eukaryota</taxon>
        <taxon>Viridiplantae</taxon>
        <taxon>Streptophyta</taxon>
        <taxon>Embryophyta</taxon>
        <taxon>Tracheophyta</taxon>
        <taxon>Spermatophyta</taxon>
        <taxon>Magnoliopsida</taxon>
        <taxon>eudicotyledons</taxon>
        <taxon>Gunneridae</taxon>
        <taxon>Pentapetalae</taxon>
        <taxon>rosids</taxon>
        <taxon>fabids</taxon>
        <taxon>Fagales</taxon>
        <taxon>Fagaceae</taxon>
        <taxon>Quercus</taxon>
    </lineage>
</organism>
<reference evidence="3 4" key="1">
    <citation type="journal article" date="2023" name="G3 (Bethesda)">
        <title>A haplotype-resolved chromosome-scale genome for Quercus rubra L. provides insights into the genetics of adaptive traits for red oak species.</title>
        <authorList>
            <person name="Kapoor B."/>
            <person name="Jenkins J."/>
            <person name="Schmutz J."/>
            <person name="Zhebentyayeva T."/>
            <person name="Kuelheim C."/>
            <person name="Coggeshall M."/>
            <person name="Heim C."/>
            <person name="Lasky J.R."/>
            <person name="Leites L."/>
            <person name="Islam-Faridi N."/>
            <person name="Romero-Severson J."/>
            <person name="DeLeo V.L."/>
            <person name="Lucas S.M."/>
            <person name="Lazic D."/>
            <person name="Gailing O."/>
            <person name="Carlson J."/>
            <person name="Staton M."/>
        </authorList>
    </citation>
    <scope>NUCLEOTIDE SEQUENCE [LARGE SCALE GENOMIC DNA]</scope>
    <source>
        <strain evidence="3">Pseudo-F2</strain>
    </source>
</reference>
<keyword evidence="1" id="KW-1133">Transmembrane helix</keyword>
<dbReference type="Proteomes" id="UP001324115">
    <property type="component" value="Unassembled WGS sequence"/>
</dbReference>
<sequence>MIGMDIRCKIRRLSEERGAMLLVVAVLLVRISFQAMLTPPRGVWKDYGKCNTIKVGRGSSDDPVKNMLVCEHKAGTAIALEDPNFWLFLIFNSLIFGISNSLMVLVAPGEYIKLLFFVLNLTLGFSYFYSVRLITDNKLFASCLACISAVFSVLAVKN</sequence>
<feature type="transmembrane region" description="Helical" evidence="1">
    <location>
        <begin position="139"/>
        <end position="156"/>
    </location>
</feature>
<gene>
    <name evidence="3" type="ORF">RGQ29_002212</name>
</gene>
<proteinExistence type="predicted"/>
<dbReference type="Pfam" id="PF13962">
    <property type="entry name" value="PGG"/>
    <property type="match status" value="1"/>
</dbReference>
<feature type="transmembrane region" description="Helical" evidence="1">
    <location>
        <begin position="20"/>
        <end position="37"/>
    </location>
</feature>
<name>A0AAN7JET4_QUERU</name>
<evidence type="ECO:0000256" key="1">
    <source>
        <dbReference type="SAM" id="Phobius"/>
    </source>
</evidence>
<feature type="transmembrane region" description="Helical" evidence="1">
    <location>
        <begin position="114"/>
        <end position="133"/>
    </location>
</feature>
<accession>A0AAN7JET4</accession>
<keyword evidence="4" id="KW-1185">Reference proteome</keyword>
<evidence type="ECO:0000313" key="3">
    <source>
        <dbReference type="EMBL" id="KAK4608726.1"/>
    </source>
</evidence>
<keyword evidence="1" id="KW-0472">Membrane</keyword>
<feature type="transmembrane region" description="Helical" evidence="1">
    <location>
        <begin position="85"/>
        <end position="107"/>
    </location>
</feature>
<feature type="domain" description="PGG" evidence="2">
    <location>
        <begin position="15"/>
        <end position="107"/>
    </location>
</feature>
<comment type="caution">
    <text evidence="3">The sequence shown here is derived from an EMBL/GenBank/DDBJ whole genome shotgun (WGS) entry which is preliminary data.</text>
</comment>
<dbReference type="InterPro" id="IPR026961">
    <property type="entry name" value="PGG_dom"/>
</dbReference>
<protein>
    <recommendedName>
        <fullName evidence="2">PGG domain-containing protein</fullName>
    </recommendedName>
</protein>
<evidence type="ECO:0000259" key="2">
    <source>
        <dbReference type="Pfam" id="PF13962"/>
    </source>
</evidence>